<dbReference type="EC" id="5.4.99.25" evidence="3"/>
<dbReference type="Gene3D" id="3.30.2350.10">
    <property type="entry name" value="Pseudouridine synthase"/>
    <property type="match status" value="1"/>
</dbReference>
<dbReference type="InterPro" id="IPR014780">
    <property type="entry name" value="tRNA_psdUridine_synth_TruB"/>
</dbReference>
<organism evidence="7 8">
    <name type="scientific">Candidatus Kaiserbacteria bacterium CG10_big_fil_rev_8_21_14_0_10_44_10</name>
    <dbReference type="NCBI Taxonomy" id="1974606"/>
    <lineage>
        <taxon>Bacteria</taxon>
        <taxon>Candidatus Kaiseribacteriota</taxon>
    </lineage>
</organism>
<dbReference type="InterPro" id="IPR020103">
    <property type="entry name" value="PsdUridine_synth_cat_dom_sf"/>
</dbReference>
<evidence type="ECO:0000256" key="4">
    <source>
        <dbReference type="ARBA" id="ARBA00022694"/>
    </source>
</evidence>
<dbReference type="GO" id="GO:0003723">
    <property type="term" value="F:RNA binding"/>
    <property type="evidence" value="ECO:0007669"/>
    <property type="project" value="InterPro"/>
</dbReference>
<dbReference type="PANTHER" id="PTHR13767">
    <property type="entry name" value="TRNA-PSEUDOURIDINE SYNTHASE"/>
    <property type="match status" value="1"/>
</dbReference>
<comment type="caution">
    <text evidence="7">The sequence shown here is derived from an EMBL/GenBank/DDBJ whole genome shotgun (WGS) entry which is preliminary data.</text>
</comment>
<dbReference type="GO" id="GO:0006400">
    <property type="term" value="P:tRNA modification"/>
    <property type="evidence" value="ECO:0007669"/>
    <property type="project" value="TreeGrafter"/>
</dbReference>
<dbReference type="Pfam" id="PF01509">
    <property type="entry name" value="TruB_N"/>
    <property type="match status" value="1"/>
</dbReference>
<dbReference type="Proteomes" id="UP000229612">
    <property type="component" value="Unassembled WGS sequence"/>
</dbReference>
<evidence type="ECO:0000256" key="5">
    <source>
        <dbReference type="ARBA" id="ARBA00023235"/>
    </source>
</evidence>
<dbReference type="EMBL" id="PFBG01000036">
    <property type="protein sequence ID" value="PIR85631.1"/>
    <property type="molecule type" value="Genomic_DNA"/>
</dbReference>
<dbReference type="PANTHER" id="PTHR13767:SF2">
    <property type="entry name" value="PSEUDOURIDYLATE SYNTHASE TRUB1"/>
    <property type="match status" value="1"/>
</dbReference>
<gene>
    <name evidence="7" type="ORF">COU14_03210</name>
</gene>
<proteinExistence type="inferred from homology"/>
<feature type="domain" description="Pseudouridine synthase II N-terminal" evidence="6">
    <location>
        <begin position="35"/>
        <end position="164"/>
    </location>
</feature>
<dbReference type="SUPFAM" id="SSF55120">
    <property type="entry name" value="Pseudouridine synthase"/>
    <property type="match status" value="1"/>
</dbReference>
<keyword evidence="5" id="KW-0413">Isomerase</keyword>
<dbReference type="InterPro" id="IPR002501">
    <property type="entry name" value="PsdUridine_synth_N"/>
</dbReference>
<evidence type="ECO:0000313" key="7">
    <source>
        <dbReference type="EMBL" id="PIR85631.1"/>
    </source>
</evidence>
<dbReference type="GO" id="GO:1990481">
    <property type="term" value="P:mRNA pseudouridine synthesis"/>
    <property type="evidence" value="ECO:0007669"/>
    <property type="project" value="TreeGrafter"/>
</dbReference>
<evidence type="ECO:0000259" key="6">
    <source>
        <dbReference type="Pfam" id="PF01509"/>
    </source>
</evidence>
<comment type="similarity">
    <text evidence="2">Belongs to the pseudouridine synthase TruB family. Type 1 subfamily.</text>
</comment>
<sequence length="270" mass="30628">MPKYVIIEKRVGETPLQAVTSYKQANPEFQNLPMSYAGRLDPMASGKLLVLVGEECKKQEEYHALDKEYEFEVLLGSSSDTGDVLGLIDWKEATKVPELELKKVARGLNGPLSLPYPNFSSRTVKGKPLHTWTLEDRLDEIEIPSADTFIYKLKLVDVREESVEAVYQDALRRIESIPPVTEASKALGRDFRRSEVRVAWAVWLEHHKGQKVHIARFRCIATSGTYMRSLAGEIGRLLGTTGLAYSIHRSKIGVYKTLPFKLGYWRKLFT</sequence>
<evidence type="ECO:0000256" key="2">
    <source>
        <dbReference type="ARBA" id="ARBA00005642"/>
    </source>
</evidence>
<dbReference type="GO" id="GO:0160148">
    <property type="term" value="F:tRNA pseudouridine(55) synthase activity"/>
    <property type="evidence" value="ECO:0007669"/>
    <property type="project" value="UniProtKB-EC"/>
</dbReference>
<accession>A0A2H0UGW5</accession>
<evidence type="ECO:0000256" key="1">
    <source>
        <dbReference type="ARBA" id="ARBA00000385"/>
    </source>
</evidence>
<evidence type="ECO:0000313" key="8">
    <source>
        <dbReference type="Proteomes" id="UP000229612"/>
    </source>
</evidence>
<comment type="catalytic activity">
    <reaction evidence="1">
        <text>uridine(55) in tRNA = pseudouridine(55) in tRNA</text>
        <dbReference type="Rhea" id="RHEA:42532"/>
        <dbReference type="Rhea" id="RHEA-COMP:10101"/>
        <dbReference type="Rhea" id="RHEA-COMP:10102"/>
        <dbReference type="ChEBI" id="CHEBI:65314"/>
        <dbReference type="ChEBI" id="CHEBI:65315"/>
        <dbReference type="EC" id="5.4.99.25"/>
    </reaction>
</comment>
<evidence type="ECO:0000256" key="3">
    <source>
        <dbReference type="ARBA" id="ARBA00012787"/>
    </source>
</evidence>
<protein>
    <recommendedName>
        <fullName evidence="3">tRNA pseudouridine(55) synthase</fullName>
        <ecNumber evidence="3">5.4.99.25</ecNumber>
    </recommendedName>
</protein>
<name>A0A2H0UGW5_9BACT</name>
<dbReference type="AlphaFoldDB" id="A0A2H0UGW5"/>
<reference evidence="8" key="1">
    <citation type="submission" date="2017-09" db="EMBL/GenBank/DDBJ databases">
        <title>Depth-based differentiation of microbial function through sediment-hosted aquifers and enrichment of novel symbionts in the deep terrestrial subsurface.</title>
        <authorList>
            <person name="Probst A.J."/>
            <person name="Ladd B."/>
            <person name="Jarett J.K."/>
            <person name="Geller-Mcgrath D.E."/>
            <person name="Sieber C.M.K."/>
            <person name="Emerson J.B."/>
            <person name="Anantharaman K."/>
            <person name="Thomas B.C."/>
            <person name="Malmstrom R."/>
            <person name="Stieglmeier M."/>
            <person name="Klingl A."/>
            <person name="Woyke T."/>
            <person name="Ryan C.M."/>
            <person name="Banfield J.F."/>
        </authorList>
    </citation>
    <scope>NUCLEOTIDE SEQUENCE [LARGE SCALE GENOMIC DNA]</scope>
</reference>
<keyword evidence="4" id="KW-0819">tRNA processing</keyword>